<comment type="caution">
    <text evidence="1">The sequence shown here is derived from an EMBL/GenBank/DDBJ whole genome shotgun (WGS) entry which is preliminary data.</text>
</comment>
<proteinExistence type="predicted"/>
<name>A0A0C1E8H4_9BACT</name>
<dbReference type="PATRIC" id="fig|83552.4.peg.1356"/>
<gene>
    <name evidence="1" type="ORF">DB43_GF00340</name>
</gene>
<dbReference type="Proteomes" id="UP000031307">
    <property type="component" value="Unassembled WGS sequence"/>
</dbReference>
<evidence type="ECO:0000313" key="1">
    <source>
        <dbReference type="EMBL" id="KIA77492.1"/>
    </source>
</evidence>
<evidence type="ECO:0000313" key="2">
    <source>
        <dbReference type="Proteomes" id="UP000031307"/>
    </source>
</evidence>
<accession>A0A0C1E8H4</accession>
<sequence length="627" mass="72590">MNDRLHHKSFKMAKIEENLSEFTQMLEQDKAIRYQNNEWHIEKGAKSFCRRLFRLEQTRMREVAKAFNAFLDQQERIPVVFSTQGVIENKQKEKFEGILKASKEIKKRLQSSNSKKNQGALRALKMRTIALKYRVGKELGGLDLQKAEHIDEQLKDAITEAFKGWKERQTVYSEKAITPTEQNIIRNLCQYPKFVKMLLKDPYQKEECFKRLLRDRYGVQEYIEFYSIYKRMEECLLVGWIGRFGKQLLSVETERDGSIQRKVVTLKVEGKKVNILDEKSSVTFDGHLKVDIKNVLDVFKAKNDDPGNFAIFGPNGVTRFNVHVHDHYNAEKNCYEPIDMTQPNIPWWERYPVFEIVSRQEVSRRHPQAINKEGCATDVAGHLNGGKWLVIEKASKESPGLDLDANHGYLDIYIPAGPDHYMLVPIGKFASQFPKGFLGRLKFIMGTFEGKIAYGDENQCYSRRQQASVPYLVEEDLGKKLMELIRQDILLSREGFLIFQFPWENCSHWAHFKLKAALGKKIIVNHYKLSILKITPSNPLLKKLVKGVSRTPKKIHPPLIKFVLFFFGSFRKKETMEKGELTEKSMSRVFKQSTGEEVEIYLPGNLHEKIKEGSIVGTLSVGPFVQP</sequence>
<protein>
    <submittedName>
        <fullName evidence="1">Uncharacterized protein</fullName>
    </submittedName>
</protein>
<organism evidence="1 2">
    <name type="scientific">Parachlamydia acanthamoebae</name>
    <dbReference type="NCBI Taxonomy" id="83552"/>
    <lineage>
        <taxon>Bacteria</taxon>
        <taxon>Pseudomonadati</taxon>
        <taxon>Chlamydiota</taxon>
        <taxon>Chlamydiia</taxon>
        <taxon>Parachlamydiales</taxon>
        <taxon>Parachlamydiaceae</taxon>
        <taxon>Parachlamydia</taxon>
    </lineage>
</organism>
<dbReference type="EMBL" id="JSAM01000075">
    <property type="protein sequence ID" value="KIA77492.1"/>
    <property type="molecule type" value="Genomic_DNA"/>
</dbReference>
<dbReference type="AlphaFoldDB" id="A0A0C1E8H4"/>
<reference evidence="1 2" key="1">
    <citation type="journal article" date="2014" name="Mol. Biol. Evol.">
        <title>Massive expansion of Ubiquitination-related gene families within the Chlamydiae.</title>
        <authorList>
            <person name="Domman D."/>
            <person name="Collingro A."/>
            <person name="Lagkouvardos I."/>
            <person name="Gehre L."/>
            <person name="Weinmaier T."/>
            <person name="Rattei T."/>
            <person name="Subtil A."/>
            <person name="Horn M."/>
        </authorList>
    </citation>
    <scope>NUCLEOTIDE SEQUENCE [LARGE SCALE GENOMIC DNA]</scope>
    <source>
        <strain evidence="1 2">OEW1</strain>
    </source>
</reference>